<evidence type="ECO:0000313" key="18">
    <source>
        <dbReference type="Proteomes" id="UP000199608"/>
    </source>
</evidence>
<keyword evidence="18" id="KW-1185">Reference proteome</keyword>
<dbReference type="SUPFAM" id="SSF55785">
    <property type="entry name" value="PYP-like sensor domain (PAS domain)"/>
    <property type="match status" value="1"/>
</dbReference>
<dbReference type="SMART" id="SM00388">
    <property type="entry name" value="HisKA"/>
    <property type="match status" value="1"/>
</dbReference>
<dbReference type="InterPro" id="IPR003660">
    <property type="entry name" value="HAMP_dom"/>
</dbReference>
<dbReference type="Gene3D" id="1.10.8.500">
    <property type="entry name" value="HAMP domain in histidine kinase"/>
    <property type="match status" value="1"/>
</dbReference>
<dbReference type="PRINTS" id="PR00344">
    <property type="entry name" value="BCTRLSENSOR"/>
</dbReference>
<evidence type="ECO:0000259" key="16">
    <source>
        <dbReference type="PROSITE" id="PS50885"/>
    </source>
</evidence>
<organism evidence="17 18">
    <name type="scientific">Desulfobacula phenolica</name>
    <dbReference type="NCBI Taxonomy" id="90732"/>
    <lineage>
        <taxon>Bacteria</taxon>
        <taxon>Pseudomonadati</taxon>
        <taxon>Thermodesulfobacteriota</taxon>
        <taxon>Desulfobacteria</taxon>
        <taxon>Desulfobacterales</taxon>
        <taxon>Desulfobacteraceae</taxon>
        <taxon>Desulfobacula</taxon>
    </lineage>
</organism>
<dbReference type="NCBIfam" id="TIGR00229">
    <property type="entry name" value="sensory_box"/>
    <property type="match status" value="1"/>
</dbReference>
<dbReference type="FunFam" id="3.30.565.10:FF:000006">
    <property type="entry name" value="Sensor histidine kinase WalK"/>
    <property type="match status" value="1"/>
</dbReference>
<dbReference type="InterPro" id="IPR036890">
    <property type="entry name" value="HATPase_C_sf"/>
</dbReference>
<evidence type="ECO:0000256" key="2">
    <source>
        <dbReference type="ARBA" id="ARBA00004141"/>
    </source>
</evidence>
<comment type="subcellular location">
    <subcellularLocation>
        <location evidence="2">Membrane</location>
        <topology evidence="2">Multi-pass membrane protein</topology>
    </subcellularLocation>
</comment>
<keyword evidence="9" id="KW-0067">ATP-binding</keyword>
<dbReference type="Gene3D" id="1.10.287.130">
    <property type="match status" value="1"/>
</dbReference>
<evidence type="ECO:0000259" key="15">
    <source>
        <dbReference type="PROSITE" id="PS50112"/>
    </source>
</evidence>
<dbReference type="InterPro" id="IPR035965">
    <property type="entry name" value="PAS-like_dom_sf"/>
</dbReference>
<dbReference type="InterPro" id="IPR031967">
    <property type="entry name" value="PhoR_single_Cache-like_dom"/>
</dbReference>
<dbReference type="GO" id="GO:0000155">
    <property type="term" value="F:phosphorelay sensor kinase activity"/>
    <property type="evidence" value="ECO:0007669"/>
    <property type="project" value="InterPro"/>
</dbReference>
<evidence type="ECO:0000256" key="6">
    <source>
        <dbReference type="ARBA" id="ARBA00022692"/>
    </source>
</evidence>
<dbReference type="GO" id="GO:0007234">
    <property type="term" value="P:osmosensory signaling via phosphorelay pathway"/>
    <property type="evidence" value="ECO:0007669"/>
    <property type="project" value="TreeGrafter"/>
</dbReference>
<dbReference type="GO" id="GO:0016020">
    <property type="term" value="C:membrane"/>
    <property type="evidence" value="ECO:0007669"/>
    <property type="project" value="UniProtKB-SubCell"/>
</dbReference>
<dbReference type="InterPro" id="IPR004358">
    <property type="entry name" value="Sig_transdc_His_kin-like_C"/>
</dbReference>
<dbReference type="CDD" id="cd00130">
    <property type="entry name" value="PAS"/>
    <property type="match status" value="1"/>
</dbReference>
<dbReference type="InterPro" id="IPR050351">
    <property type="entry name" value="BphY/WalK/GraS-like"/>
</dbReference>
<dbReference type="RefSeq" id="WP_092234148.1">
    <property type="nucleotide sequence ID" value="NZ_FNLL01000006.1"/>
</dbReference>
<dbReference type="PROSITE" id="PS50109">
    <property type="entry name" value="HIS_KIN"/>
    <property type="match status" value="1"/>
</dbReference>
<sequence>MEKRKKKLIWHIFPSFLLIIFLSLSAITSYSTSYFKKFFLKNSEKELTIRTTLLQKKFSDMLKNGPDNYHQIDMHCKDIEEKTDTRVTVLLPSGVVIGDSSGDIATMENHMKRPEIMEAMKRKKGVCVRYSATLDKNMMYIALPVLQDKEVAAVVRTAVSISGIDTQIKSIRNNILIALLVTIIIAGLTSLYVAGRISHPVEEMTKGTAEFAKGNLTARIAVPESEELSELAVTMNHMAQALDDKITAFENRSMELEAVHSSMQEGVIAIDKNEKIITINDAAARVFGFSASKLKARYILEIARHFELQKFIQKALATHKPVEDDIVIAGDKERILNIHSTALYETAGRRMGTLIIFHDITRIRRLERMHIDFAANVSHELKTPLTTIKGFVETLQQMTVKNELKEGEAFLNIIEKNVDRMIDLINDLLALAKLERLQGTKIQLEKHNISGLIQGAVSNCDFSIEKKNISVSIDCPEDISAMVDPGLMEQAIINIVDNAVKYSPEGKSIHISVTSQGRFVDIMIKDNGNGMNKEHLSKIFNRFYRVDRARSRNEGGTGLGLAIVKHIVQYHNGKIDVTSTKGRGSCFTLSIPA</sequence>
<evidence type="ECO:0000256" key="7">
    <source>
        <dbReference type="ARBA" id="ARBA00022741"/>
    </source>
</evidence>
<dbReference type="Proteomes" id="UP000199608">
    <property type="component" value="Unassembled WGS sequence"/>
</dbReference>
<dbReference type="Gene3D" id="3.30.565.10">
    <property type="entry name" value="Histidine kinase-like ATPase, C-terminal domain"/>
    <property type="match status" value="1"/>
</dbReference>
<keyword evidence="6 13" id="KW-0812">Transmembrane</keyword>
<keyword evidence="12 13" id="KW-0472">Membrane</keyword>
<dbReference type="SMART" id="SM00387">
    <property type="entry name" value="HATPase_c"/>
    <property type="match status" value="1"/>
</dbReference>
<evidence type="ECO:0000256" key="1">
    <source>
        <dbReference type="ARBA" id="ARBA00000085"/>
    </source>
</evidence>
<dbReference type="CDD" id="cd00082">
    <property type="entry name" value="HisKA"/>
    <property type="match status" value="1"/>
</dbReference>
<dbReference type="SMART" id="SM00304">
    <property type="entry name" value="HAMP"/>
    <property type="match status" value="1"/>
</dbReference>
<feature type="transmembrane region" description="Helical" evidence="13">
    <location>
        <begin position="175"/>
        <end position="195"/>
    </location>
</feature>
<dbReference type="SMART" id="SM00091">
    <property type="entry name" value="PAS"/>
    <property type="match status" value="1"/>
</dbReference>
<dbReference type="GO" id="GO:0030295">
    <property type="term" value="F:protein kinase activator activity"/>
    <property type="evidence" value="ECO:0007669"/>
    <property type="project" value="TreeGrafter"/>
</dbReference>
<evidence type="ECO:0000259" key="14">
    <source>
        <dbReference type="PROSITE" id="PS50109"/>
    </source>
</evidence>
<dbReference type="CDD" id="cd06225">
    <property type="entry name" value="HAMP"/>
    <property type="match status" value="1"/>
</dbReference>
<dbReference type="GO" id="GO:0005524">
    <property type="term" value="F:ATP binding"/>
    <property type="evidence" value="ECO:0007669"/>
    <property type="project" value="UniProtKB-KW"/>
</dbReference>
<evidence type="ECO:0000256" key="3">
    <source>
        <dbReference type="ARBA" id="ARBA00012438"/>
    </source>
</evidence>
<keyword evidence="8 17" id="KW-0418">Kinase</keyword>
<evidence type="ECO:0000256" key="5">
    <source>
        <dbReference type="ARBA" id="ARBA00022679"/>
    </source>
</evidence>
<keyword evidence="7" id="KW-0547">Nucleotide-binding</keyword>
<dbReference type="InterPro" id="IPR000014">
    <property type="entry name" value="PAS"/>
</dbReference>
<evidence type="ECO:0000256" key="10">
    <source>
        <dbReference type="ARBA" id="ARBA00022989"/>
    </source>
</evidence>
<evidence type="ECO:0000256" key="13">
    <source>
        <dbReference type="SAM" id="Phobius"/>
    </source>
</evidence>
<dbReference type="PROSITE" id="PS50112">
    <property type="entry name" value="PAS"/>
    <property type="match status" value="1"/>
</dbReference>
<dbReference type="InterPro" id="IPR003594">
    <property type="entry name" value="HATPase_dom"/>
</dbReference>
<reference evidence="18" key="1">
    <citation type="submission" date="2016-10" db="EMBL/GenBank/DDBJ databases">
        <authorList>
            <person name="Varghese N."/>
            <person name="Submissions S."/>
        </authorList>
    </citation>
    <scope>NUCLEOTIDE SEQUENCE [LARGE SCALE GENOMIC DNA]</scope>
    <source>
        <strain evidence="18">DSM 3384</strain>
    </source>
</reference>
<dbReference type="PANTHER" id="PTHR42878">
    <property type="entry name" value="TWO-COMPONENT HISTIDINE KINASE"/>
    <property type="match status" value="1"/>
</dbReference>
<dbReference type="Gene3D" id="3.30.450.20">
    <property type="entry name" value="PAS domain"/>
    <property type="match status" value="2"/>
</dbReference>
<feature type="domain" description="HAMP" evidence="16">
    <location>
        <begin position="195"/>
        <end position="247"/>
    </location>
</feature>
<dbReference type="Pfam" id="PF00672">
    <property type="entry name" value="HAMP"/>
    <property type="match status" value="1"/>
</dbReference>
<accession>A0A1H2HA23</accession>
<dbReference type="EC" id="2.7.13.3" evidence="3"/>
<keyword evidence="4" id="KW-0597">Phosphoprotein</keyword>
<dbReference type="Pfam" id="PF02518">
    <property type="entry name" value="HATPase_c"/>
    <property type="match status" value="1"/>
</dbReference>
<dbReference type="PANTHER" id="PTHR42878:SF7">
    <property type="entry name" value="SENSOR HISTIDINE KINASE GLRK"/>
    <property type="match status" value="1"/>
</dbReference>
<evidence type="ECO:0000256" key="12">
    <source>
        <dbReference type="ARBA" id="ARBA00023136"/>
    </source>
</evidence>
<dbReference type="SUPFAM" id="SSF158472">
    <property type="entry name" value="HAMP domain-like"/>
    <property type="match status" value="1"/>
</dbReference>
<evidence type="ECO:0000256" key="8">
    <source>
        <dbReference type="ARBA" id="ARBA00022777"/>
    </source>
</evidence>
<dbReference type="SUPFAM" id="SSF55874">
    <property type="entry name" value="ATPase domain of HSP90 chaperone/DNA topoisomerase II/histidine kinase"/>
    <property type="match status" value="1"/>
</dbReference>
<dbReference type="FunFam" id="1.10.287.130:FF:000001">
    <property type="entry name" value="Two-component sensor histidine kinase"/>
    <property type="match status" value="1"/>
</dbReference>
<dbReference type="Pfam" id="PF16736">
    <property type="entry name" value="sCache_like"/>
    <property type="match status" value="1"/>
</dbReference>
<keyword evidence="11" id="KW-0902">Two-component regulatory system</keyword>
<feature type="domain" description="Histidine kinase" evidence="14">
    <location>
        <begin position="376"/>
        <end position="593"/>
    </location>
</feature>
<evidence type="ECO:0000256" key="4">
    <source>
        <dbReference type="ARBA" id="ARBA00022553"/>
    </source>
</evidence>
<dbReference type="InterPro" id="IPR036097">
    <property type="entry name" value="HisK_dim/P_sf"/>
</dbReference>
<dbReference type="GO" id="GO:0000156">
    <property type="term" value="F:phosphorelay response regulator activity"/>
    <property type="evidence" value="ECO:0007669"/>
    <property type="project" value="TreeGrafter"/>
</dbReference>
<proteinExistence type="predicted"/>
<keyword evidence="5" id="KW-0808">Transferase</keyword>
<dbReference type="SUPFAM" id="SSF47384">
    <property type="entry name" value="Homodimeric domain of signal transducing histidine kinase"/>
    <property type="match status" value="1"/>
</dbReference>
<dbReference type="InterPro" id="IPR005467">
    <property type="entry name" value="His_kinase_dom"/>
</dbReference>
<gene>
    <name evidence="17" type="ORF">SAMN04487931_106114</name>
</gene>
<evidence type="ECO:0000256" key="9">
    <source>
        <dbReference type="ARBA" id="ARBA00022840"/>
    </source>
</evidence>
<evidence type="ECO:0000313" key="17">
    <source>
        <dbReference type="EMBL" id="SDU28408.1"/>
    </source>
</evidence>
<dbReference type="InterPro" id="IPR013656">
    <property type="entry name" value="PAS_4"/>
</dbReference>
<comment type="catalytic activity">
    <reaction evidence="1">
        <text>ATP + protein L-histidine = ADP + protein N-phospho-L-histidine.</text>
        <dbReference type="EC" id="2.7.13.3"/>
    </reaction>
</comment>
<dbReference type="Pfam" id="PF08448">
    <property type="entry name" value="PAS_4"/>
    <property type="match status" value="1"/>
</dbReference>
<dbReference type="EMBL" id="FNLL01000006">
    <property type="protein sequence ID" value="SDU28408.1"/>
    <property type="molecule type" value="Genomic_DNA"/>
</dbReference>
<dbReference type="InterPro" id="IPR003661">
    <property type="entry name" value="HisK_dim/P_dom"/>
</dbReference>
<name>A0A1H2HA23_9BACT</name>
<feature type="transmembrane region" description="Helical" evidence="13">
    <location>
        <begin position="12"/>
        <end position="35"/>
    </location>
</feature>
<dbReference type="AlphaFoldDB" id="A0A1H2HA23"/>
<evidence type="ECO:0000256" key="11">
    <source>
        <dbReference type="ARBA" id="ARBA00023012"/>
    </source>
</evidence>
<keyword evidence="10 13" id="KW-1133">Transmembrane helix</keyword>
<dbReference type="Pfam" id="PF00512">
    <property type="entry name" value="HisKA"/>
    <property type="match status" value="1"/>
</dbReference>
<dbReference type="PROSITE" id="PS50885">
    <property type="entry name" value="HAMP"/>
    <property type="match status" value="1"/>
</dbReference>
<dbReference type="CDD" id="cd00075">
    <property type="entry name" value="HATPase"/>
    <property type="match status" value="1"/>
</dbReference>
<feature type="domain" description="PAS" evidence="15">
    <location>
        <begin position="252"/>
        <end position="325"/>
    </location>
</feature>
<protein>
    <recommendedName>
        <fullName evidence="3">histidine kinase</fullName>
        <ecNumber evidence="3">2.7.13.3</ecNumber>
    </recommendedName>
</protein>